<gene>
    <name evidence="10" type="primary">cobM</name>
    <name evidence="10" type="ORF">TST_0708</name>
</gene>
<dbReference type="InterPro" id="IPR002750">
    <property type="entry name" value="CobE/GbiG_C"/>
</dbReference>
<dbReference type="PANTHER" id="PTHR47036:SF1">
    <property type="entry name" value="COBALT-FACTOR III C(17)-METHYLTRANSFERASE-RELATED"/>
    <property type="match status" value="1"/>
</dbReference>
<dbReference type="UniPathway" id="UPA00148"/>
<evidence type="ECO:0000256" key="1">
    <source>
        <dbReference type="ARBA" id="ARBA00004953"/>
    </source>
</evidence>
<evidence type="ECO:0000256" key="2">
    <source>
        <dbReference type="ARBA" id="ARBA00005879"/>
    </source>
</evidence>
<dbReference type="SUPFAM" id="SSF53790">
    <property type="entry name" value="Tetrapyrrole methylase"/>
    <property type="match status" value="1"/>
</dbReference>
<evidence type="ECO:0000313" key="11">
    <source>
        <dbReference type="Proteomes" id="UP000063234"/>
    </source>
</evidence>
<dbReference type="NCBIfam" id="TIGR01465">
    <property type="entry name" value="cobM_cbiF"/>
    <property type="match status" value="1"/>
</dbReference>
<feature type="domain" description="Cobalamin synthesis G N-terminal" evidence="9">
    <location>
        <begin position="290"/>
        <end position="368"/>
    </location>
</feature>
<evidence type="ECO:0000259" key="7">
    <source>
        <dbReference type="Pfam" id="PF00590"/>
    </source>
</evidence>
<keyword evidence="4 6" id="KW-0808">Transferase</keyword>
<dbReference type="Pfam" id="PF11760">
    <property type="entry name" value="CbiG_N"/>
    <property type="match status" value="1"/>
</dbReference>
<dbReference type="Pfam" id="PF01890">
    <property type="entry name" value="CbiG_C"/>
    <property type="match status" value="1"/>
</dbReference>
<keyword evidence="11" id="KW-1185">Reference proteome</keyword>
<dbReference type="InterPro" id="IPR035996">
    <property type="entry name" value="4pyrrol_Methylase_sf"/>
</dbReference>
<dbReference type="GO" id="GO:0009236">
    <property type="term" value="P:cobalamin biosynthetic process"/>
    <property type="evidence" value="ECO:0007669"/>
    <property type="project" value="UniProtKB-UniPathway"/>
</dbReference>
<comment type="pathway">
    <text evidence="1">Cofactor biosynthesis; adenosylcobalamin biosynthesis.</text>
</comment>
<evidence type="ECO:0000256" key="3">
    <source>
        <dbReference type="ARBA" id="ARBA00022603"/>
    </source>
</evidence>
<dbReference type="InterPro" id="IPR014777">
    <property type="entry name" value="4pyrrole_Mease_sub1"/>
</dbReference>
<dbReference type="Gene3D" id="3.30.950.10">
    <property type="entry name" value="Methyltransferase, Cobalt-precorrin-4 Transmethylase, Domain 2"/>
    <property type="match status" value="1"/>
</dbReference>
<evidence type="ECO:0000256" key="6">
    <source>
        <dbReference type="RuleBase" id="RU003960"/>
    </source>
</evidence>
<dbReference type="SUPFAM" id="SSF159664">
    <property type="entry name" value="CobE/GbiG C-terminal domain-like"/>
    <property type="match status" value="1"/>
</dbReference>
<dbReference type="InterPro" id="IPR014776">
    <property type="entry name" value="4pyrrole_Mease_sub2"/>
</dbReference>
<reference evidence="11" key="1">
    <citation type="journal article" date="2018" name="Science">
        <title>A primordial and reversible TCA cycle in a facultatively chemolithoautotrophic thermophile.</title>
        <authorList>
            <person name="Nunoura T."/>
            <person name="Chikaraishi Y."/>
            <person name="Izaki R."/>
            <person name="Suwa T."/>
            <person name="Sato T."/>
            <person name="Harada T."/>
            <person name="Mori K."/>
            <person name="Kato Y."/>
            <person name="Miyazaki M."/>
            <person name="Shimamura S."/>
            <person name="Yanagawa K."/>
            <person name="Shuto A."/>
            <person name="Ohkouchi N."/>
            <person name="Fujita N."/>
            <person name="Takaki Y."/>
            <person name="Atomi H."/>
            <person name="Takai K."/>
        </authorList>
    </citation>
    <scope>NUCLEOTIDE SEQUENCE [LARGE SCALE GENOMIC DNA]</scope>
    <source>
        <strain evidence="11">DSM 17441 / JCM 13301 / NBRC 103674 / ABI70S6</strain>
    </source>
</reference>
<dbReference type="GO" id="GO:0032259">
    <property type="term" value="P:methylation"/>
    <property type="evidence" value="ECO:0007669"/>
    <property type="project" value="UniProtKB-KW"/>
</dbReference>
<dbReference type="InterPro" id="IPR003043">
    <property type="entry name" value="Uropor_MeTrfase_CS"/>
</dbReference>
<evidence type="ECO:0000313" key="10">
    <source>
        <dbReference type="EMBL" id="BAT71513.1"/>
    </source>
</evidence>
<dbReference type="PATRIC" id="fig|1298851.3.peg.735"/>
<evidence type="ECO:0000259" key="8">
    <source>
        <dbReference type="Pfam" id="PF01890"/>
    </source>
</evidence>
<keyword evidence="3 6" id="KW-0489">Methyltransferase</keyword>
<keyword evidence="5" id="KW-0949">S-adenosyl-L-methionine</keyword>
<dbReference type="KEGG" id="ttk:TST_0708"/>
<dbReference type="CDD" id="cd11641">
    <property type="entry name" value="Precorrin-4_C11-MT"/>
    <property type="match status" value="1"/>
</dbReference>
<organism evidence="10 11">
    <name type="scientific">Thermosulfidibacter takaii (strain DSM 17441 / JCM 13301 / NBRC 103674 / ABI70S6)</name>
    <dbReference type="NCBI Taxonomy" id="1298851"/>
    <lineage>
        <taxon>Bacteria</taxon>
        <taxon>Pseudomonadati</taxon>
        <taxon>Thermosulfidibacterota</taxon>
        <taxon>Thermosulfidibacteria</taxon>
        <taxon>Thermosulfidibacterales</taxon>
        <taxon>Thermosulfidibacteraceae</taxon>
    </lineage>
</organism>
<proteinExistence type="inferred from homology"/>
<accession>A0A0S3QT45</accession>
<dbReference type="Gene3D" id="3.30.420.180">
    <property type="entry name" value="CobE/GbiG C-terminal domain"/>
    <property type="match status" value="1"/>
</dbReference>
<dbReference type="InterPro" id="IPR038029">
    <property type="entry name" value="GbiG_N_sf"/>
</dbReference>
<comment type="similarity">
    <text evidence="2 6">Belongs to the precorrin methyltransferase family.</text>
</comment>
<dbReference type="Gene3D" id="3.40.50.11220">
    <property type="match status" value="1"/>
</dbReference>
<dbReference type="Pfam" id="PF00590">
    <property type="entry name" value="TP_methylase"/>
    <property type="match status" value="1"/>
</dbReference>
<feature type="domain" description="Tetrapyrrole methylase" evidence="7">
    <location>
        <begin position="7"/>
        <end position="213"/>
    </location>
</feature>
<dbReference type="Gene3D" id="3.40.1010.10">
    <property type="entry name" value="Cobalt-precorrin-4 Transmethylase, Domain 1"/>
    <property type="match status" value="1"/>
</dbReference>
<name>A0A0S3QT45_THET7</name>
<protein>
    <submittedName>
        <fullName evidence="10">Precorrin-4 C11-methyltransferase</fullName>
        <ecNumber evidence="10">2.1.1.133</ecNumber>
    </submittedName>
</protein>
<dbReference type="PROSITE" id="PS00839">
    <property type="entry name" value="SUMT_1"/>
    <property type="match status" value="1"/>
</dbReference>
<evidence type="ECO:0000259" key="9">
    <source>
        <dbReference type="Pfam" id="PF11760"/>
    </source>
</evidence>
<dbReference type="PROSITE" id="PS00840">
    <property type="entry name" value="SUMT_2"/>
    <property type="match status" value="1"/>
</dbReference>
<dbReference type="PANTHER" id="PTHR47036">
    <property type="entry name" value="COBALT-FACTOR III C(17)-METHYLTRANSFERASE-RELATED"/>
    <property type="match status" value="1"/>
</dbReference>
<dbReference type="Proteomes" id="UP000063234">
    <property type="component" value="Chromosome"/>
</dbReference>
<dbReference type="SUPFAM" id="SSF159672">
    <property type="entry name" value="CbiG N-terminal domain-like"/>
    <property type="match status" value="1"/>
</dbReference>
<dbReference type="InterPro" id="IPR006362">
    <property type="entry name" value="Cbl_synth_CobM/CibF"/>
</dbReference>
<dbReference type="InterPro" id="IPR051810">
    <property type="entry name" value="Precorrin_MeTrfase"/>
</dbReference>
<evidence type="ECO:0000256" key="4">
    <source>
        <dbReference type="ARBA" id="ARBA00022679"/>
    </source>
</evidence>
<feature type="domain" description="CobE/GbiG C-terminal" evidence="8">
    <location>
        <begin position="406"/>
        <end position="520"/>
    </location>
</feature>
<dbReference type="EC" id="2.1.1.133" evidence="10"/>
<dbReference type="AlphaFoldDB" id="A0A0S3QT45"/>
<sequence length="525" mass="56270">MVAKMAKVYIVGAGPGDPGLITVKGADLLRRADLVVYAGSLVNPDLLKLCKKEAQLVNSHGKKLSELVDLMAQAALEGKLVVRLASGDPSLYGSLKEMKEELNKRKVEIEVIPGVSSLFAGAAALKEEFTVPEGPQSLVITRLPGRTPVRSQEALERFAATGASIAVFLSADRVDEIKQRALKAGLPGDTPVAVVYRASWPEEKIIWNDLKNLSQPEGIKGSAIVYILPGAKLEGKRSFLYGEKPEVGRKSFEDAFSILEVTKSTSVVESLISSFPKAQVLESGSLRKRVRRAWNIKNPIVFVGPVGVAVRMVSPLLKDKFSDPPVLCLDIAGSFVVVVTGGHHGGNRLARRIAKALGAVPVITTGTETLGVISLEEIVEERELEIVGGNTKRFNAMSIAREPIYTVGMGWRRDISQKDLKLALKSLKGYVDLEKVAVFATASIKKKDAVEKLLPLIPQDAALVIVPEKVLSGYSGISPSRAKDKLGLPGVAESAALAVLPQGEIVVPKKVVGNVTFAVARWCGE</sequence>
<evidence type="ECO:0000256" key="5">
    <source>
        <dbReference type="ARBA" id="ARBA00022691"/>
    </source>
</evidence>
<dbReference type="InterPro" id="IPR036518">
    <property type="entry name" value="CobE/GbiG_C_sf"/>
</dbReference>
<dbReference type="STRING" id="1298851.TST_0708"/>
<dbReference type="InterPro" id="IPR000878">
    <property type="entry name" value="4pyrrol_Mease"/>
</dbReference>
<dbReference type="EMBL" id="AP013035">
    <property type="protein sequence ID" value="BAT71513.1"/>
    <property type="molecule type" value="Genomic_DNA"/>
</dbReference>
<dbReference type="InterPro" id="IPR021744">
    <property type="entry name" value="CbiG_N"/>
</dbReference>
<dbReference type="GO" id="GO:0046026">
    <property type="term" value="F:precorrin-4 C11-methyltransferase activity"/>
    <property type="evidence" value="ECO:0007669"/>
    <property type="project" value="UniProtKB-EC"/>
</dbReference>